<dbReference type="GO" id="GO:0035556">
    <property type="term" value="P:intracellular signal transduction"/>
    <property type="evidence" value="ECO:0007669"/>
    <property type="project" value="InterPro"/>
</dbReference>
<dbReference type="EC" id="4.6.1.1" evidence="4"/>
<accession>A0A9P0DQU1</accession>
<protein>
    <recommendedName>
        <fullName evidence="4">adenylate cyclase</fullName>
        <ecNumber evidence="4">4.6.1.1</ecNumber>
    </recommendedName>
</protein>
<reference evidence="18" key="1">
    <citation type="submission" date="2022-01" db="EMBL/GenBank/DDBJ databases">
        <authorList>
            <person name="King R."/>
        </authorList>
    </citation>
    <scope>NUCLEOTIDE SEQUENCE</scope>
</reference>
<keyword evidence="5 16" id="KW-0812">Transmembrane</keyword>
<evidence type="ECO:0000256" key="14">
    <source>
        <dbReference type="RuleBase" id="RU000405"/>
    </source>
</evidence>
<dbReference type="InterPro" id="IPR029787">
    <property type="entry name" value="Nucleotide_cyclase"/>
</dbReference>
<keyword evidence="6" id="KW-0479">Metal-binding</keyword>
<feature type="transmembrane region" description="Helical" evidence="16">
    <location>
        <begin position="847"/>
        <end position="867"/>
    </location>
</feature>
<feature type="transmembrane region" description="Helical" evidence="16">
    <location>
        <begin position="103"/>
        <end position="120"/>
    </location>
</feature>
<feature type="transmembrane region" description="Helical" evidence="16">
    <location>
        <begin position="669"/>
        <end position="688"/>
    </location>
</feature>
<dbReference type="PROSITE" id="PS00452">
    <property type="entry name" value="GUANYLATE_CYCLASE_1"/>
    <property type="match status" value="1"/>
</dbReference>
<keyword evidence="13 14" id="KW-0456">Lyase</keyword>
<proteinExistence type="inferred from homology"/>
<evidence type="ECO:0000256" key="3">
    <source>
        <dbReference type="ARBA" id="ARBA00004141"/>
    </source>
</evidence>
<evidence type="ECO:0000256" key="1">
    <source>
        <dbReference type="ARBA" id="ARBA00001593"/>
    </source>
</evidence>
<dbReference type="CDD" id="cd07302">
    <property type="entry name" value="CHD"/>
    <property type="match status" value="1"/>
</dbReference>
<dbReference type="PANTHER" id="PTHR45627:SF23">
    <property type="entry name" value="AT30656P-RELATED"/>
    <property type="match status" value="1"/>
</dbReference>
<feature type="transmembrane region" description="Helical" evidence="16">
    <location>
        <begin position="69"/>
        <end position="91"/>
    </location>
</feature>
<feature type="region of interest" description="Disordered" evidence="15">
    <location>
        <begin position="1"/>
        <end position="22"/>
    </location>
</feature>
<evidence type="ECO:0000259" key="17">
    <source>
        <dbReference type="PROSITE" id="PS50125"/>
    </source>
</evidence>
<keyword evidence="7" id="KW-0547">Nucleotide-binding</keyword>
<feature type="transmembrane region" description="Helical" evidence="16">
    <location>
        <begin position="639"/>
        <end position="657"/>
    </location>
</feature>
<feature type="transmembrane region" description="Helical" evidence="16">
    <location>
        <begin position="181"/>
        <end position="202"/>
    </location>
</feature>
<comment type="subcellular location">
    <subcellularLocation>
        <location evidence="3">Membrane</location>
        <topology evidence="3">Multi-pass membrane protein</topology>
    </subcellularLocation>
</comment>
<dbReference type="GO" id="GO:0007189">
    <property type="term" value="P:adenylate cyclase-activating G protein-coupled receptor signaling pathway"/>
    <property type="evidence" value="ECO:0007669"/>
    <property type="project" value="TreeGrafter"/>
</dbReference>
<comment type="catalytic activity">
    <reaction evidence="1">
        <text>ATP = 3',5'-cyclic AMP + diphosphate</text>
        <dbReference type="Rhea" id="RHEA:15389"/>
        <dbReference type="ChEBI" id="CHEBI:30616"/>
        <dbReference type="ChEBI" id="CHEBI:33019"/>
        <dbReference type="ChEBI" id="CHEBI:58165"/>
        <dbReference type="EC" id="4.6.1.1"/>
    </reaction>
</comment>
<dbReference type="PROSITE" id="PS50125">
    <property type="entry name" value="GUANYLATE_CYCLASE_2"/>
    <property type="match status" value="1"/>
</dbReference>
<keyword evidence="19" id="KW-1185">Reference proteome</keyword>
<feature type="transmembrane region" description="Helical" evidence="16">
    <location>
        <begin position="724"/>
        <end position="742"/>
    </location>
</feature>
<dbReference type="AlphaFoldDB" id="A0A9P0DQU1"/>
<organism evidence="18 19">
    <name type="scientific">Phyllotreta striolata</name>
    <name type="common">Striped flea beetle</name>
    <name type="synonym">Crioceris striolata</name>
    <dbReference type="NCBI Taxonomy" id="444603"/>
    <lineage>
        <taxon>Eukaryota</taxon>
        <taxon>Metazoa</taxon>
        <taxon>Ecdysozoa</taxon>
        <taxon>Arthropoda</taxon>
        <taxon>Hexapoda</taxon>
        <taxon>Insecta</taxon>
        <taxon>Pterygota</taxon>
        <taxon>Neoptera</taxon>
        <taxon>Endopterygota</taxon>
        <taxon>Coleoptera</taxon>
        <taxon>Polyphaga</taxon>
        <taxon>Cucujiformia</taxon>
        <taxon>Chrysomeloidea</taxon>
        <taxon>Chrysomelidae</taxon>
        <taxon>Galerucinae</taxon>
        <taxon>Alticini</taxon>
        <taxon>Phyllotreta</taxon>
    </lineage>
</organism>
<evidence type="ECO:0000256" key="16">
    <source>
        <dbReference type="SAM" id="Phobius"/>
    </source>
</evidence>
<evidence type="ECO:0000256" key="9">
    <source>
        <dbReference type="ARBA" id="ARBA00022842"/>
    </source>
</evidence>
<keyword evidence="11" id="KW-0115">cAMP biosynthesis</keyword>
<dbReference type="SMART" id="SM00044">
    <property type="entry name" value="CYCc"/>
    <property type="match status" value="1"/>
</dbReference>
<dbReference type="SUPFAM" id="SSF55073">
    <property type="entry name" value="Nucleotide cyclase"/>
    <property type="match status" value="1"/>
</dbReference>
<keyword evidence="12 16" id="KW-0472">Membrane</keyword>
<keyword evidence="8" id="KW-0067">ATP-binding</keyword>
<dbReference type="InterPro" id="IPR001054">
    <property type="entry name" value="A/G_cyclase"/>
</dbReference>
<evidence type="ECO:0000256" key="6">
    <source>
        <dbReference type="ARBA" id="ARBA00022723"/>
    </source>
</evidence>
<evidence type="ECO:0000256" key="4">
    <source>
        <dbReference type="ARBA" id="ARBA00012201"/>
    </source>
</evidence>
<evidence type="ECO:0000313" key="18">
    <source>
        <dbReference type="EMBL" id="CAH1164939.1"/>
    </source>
</evidence>
<evidence type="ECO:0000313" key="19">
    <source>
        <dbReference type="Proteomes" id="UP001153712"/>
    </source>
</evidence>
<dbReference type="OrthoDB" id="10006362at2759"/>
<evidence type="ECO:0000256" key="8">
    <source>
        <dbReference type="ARBA" id="ARBA00022840"/>
    </source>
</evidence>
<feature type="transmembrane region" description="Helical" evidence="16">
    <location>
        <begin position="805"/>
        <end position="827"/>
    </location>
</feature>
<keyword evidence="10 16" id="KW-1133">Transmembrane helix</keyword>
<dbReference type="Gene3D" id="3.30.70.1230">
    <property type="entry name" value="Nucleotide cyclase"/>
    <property type="match status" value="1"/>
</dbReference>
<dbReference type="Proteomes" id="UP001153712">
    <property type="component" value="Chromosome 13"/>
</dbReference>
<evidence type="ECO:0000256" key="13">
    <source>
        <dbReference type="ARBA" id="ARBA00023239"/>
    </source>
</evidence>
<feature type="domain" description="Guanylate cyclase" evidence="17">
    <location>
        <begin position="314"/>
        <end position="442"/>
    </location>
</feature>
<evidence type="ECO:0000256" key="10">
    <source>
        <dbReference type="ARBA" id="ARBA00022989"/>
    </source>
</evidence>
<comment type="similarity">
    <text evidence="14">Belongs to the adenylyl cyclase class-4/guanylyl cyclase family.</text>
</comment>
<evidence type="ECO:0000256" key="12">
    <source>
        <dbReference type="ARBA" id="ARBA00023136"/>
    </source>
</evidence>
<evidence type="ECO:0000256" key="15">
    <source>
        <dbReference type="SAM" id="MobiDB-lite"/>
    </source>
</evidence>
<dbReference type="InterPro" id="IPR018297">
    <property type="entry name" value="A/G_cyclase_CS"/>
</dbReference>
<gene>
    <name evidence="18" type="ORF">PHYEVI_LOCUS3666</name>
</gene>
<feature type="transmembrane region" description="Helical" evidence="16">
    <location>
        <begin position="214"/>
        <end position="233"/>
    </location>
</feature>
<evidence type="ECO:0000256" key="11">
    <source>
        <dbReference type="ARBA" id="ARBA00022998"/>
    </source>
</evidence>
<dbReference type="FunFam" id="3.30.70.1230:FF:000024">
    <property type="entry name" value="ACXA, isoform A"/>
    <property type="match status" value="1"/>
</dbReference>
<evidence type="ECO:0000256" key="7">
    <source>
        <dbReference type="ARBA" id="ARBA00022741"/>
    </source>
</evidence>
<dbReference type="GO" id="GO:0006171">
    <property type="term" value="P:cAMP biosynthetic process"/>
    <property type="evidence" value="ECO:0007669"/>
    <property type="project" value="UniProtKB-KW"/>
</dbReference>
<evidence type="ECO:0000256" key="2">
    <source>
        <dbReference type="ARBA" id="ARBA00001946"/>
    </source>
</evidence>
<dbReference type="EMBL" id="OU900106">
    <property type="protein sequence ID" value="CAH1164939.1"/>
    <property type="molecule type" value="Genomic_DNA"/>
</dbReference>
<evidence type="ECO:0000256" key="5">
    <source>
        <dbReference type="ARBA" id="ARBA00022692"/>
    </source>
</evidence>
<dbReference type="GO" id="GO:0005524">
    <property type="term" value="F:ATP binding"/>
    <property type="evidence" value="ECO:0007669"/>
    <property type="project" value="UniProtKB-KW"/>
</dbReference>
<dbReference type="GO" id="GO:0004016">
    <property type="term" value="F:adenylate cyclase activity"/>
    <property type="evidence" value="ECO:0007669"/>
    <property type="project" value="UniProtKB-EC"/>
</dbReference>
<dbReference type="GO" id="GO:0046872">
    <property type="term" value="F:metal ion binding"/>
    <property type="evidence" value="ECO:0007669"/>
    <property type="project" value="UniProtKB-KW"/>
</dbReference>
<name>A0A9P0DQU1_PHYSR</name>
<dbReference type="PANTHER" id="PTHR45627">
    <property type="entry name" value="ADENYLATE CYCLASE TYPE 1"/>
    <property type="match status" value="1"/>
</dbReference>
<dbReference type="Pfam" id="PF00211">
    <property type="entry name" value="Guanylate_cyc"/>
    <property type="match status" value="1"/>
</dbReference>
<feature type="transmembrane region" description="Helical" evidence="16">
    <location>
        <begin position="132"/>
        <end position="152"/>
    </location>
</feature>
<dbReference type="GO" id="GO:0005886">
    <property type="term" value="C:plasma membrane"/>
    <property type="evidence" value="ECO:0007669"/>
    <property type="project" value="TreeGrafter"/>
</dbReference>
<sequence>MEPNEPEVDLNNVTSVDEDDLDGDENTLKKTLLTTDERKWRLSYLRNLFDTYKLQDLFNLYTEKVNHGYFSLFLILQLLLCSTHFIFVVISNTDDLNTIAPDAILYATIILTSVTTLIYTECRPIEYKSMKLLSSIFYTMVVIVCFFVPIYHRIVDDQRFRPAYSPHLIVACYLFLAADDIIIAISIGFLVSCSHLLTLYFVTYTHNVVTWREIASDALFTAFVNALGIYYRYMNEIVIRRSFLDRRDSIMSTYQLIHEKNQKVQLMQSIIPEYIRKIVEERYVTAIQSFIKQGRYLKENPFNNLLLDSHENVSILFADIVNYTEMTIKLKITELLDTLNDLFGLFDSASLELKVTRIKFLGDCYYCVAGLPPDVADNPAEACVDLGLKMISIISNVRRKRNLNINMRIGVHSGKIISGIIGSVKYQFDIWSKDVDIANKMESEGEAGAVHITEVTKNLLKKPYRIHPKMKKSTNEQFEVLGHRTFLVLPITTTESAPTTPTPRSSIYQKQRSFPNATLLSQLQRLPSVVEDDANYLAISDESARHRGSVDERIYKKKIRTMESRRSTNTLQRRTAFMNHNIKRYTERAEMVNKDIETSIKNESFSKYKQYVKEKRINFFLLYKNWTTELEYLKIPDALFKYYLLGAACLIVCVYFIQNLTLRTWDLSTWPFLLIVLVVLFVLVPSAWMEYLYNKYFATYTGEIPKNFIVRMACKASSVVTNGVYVRLSIFLMVYLGFLFCVGNEMVDCRTNFDSEASRYNYTEQRKLVTLLFYSQEKYAREFVHCVLPWHMTETYAMAVIMSFLFLRMFIWLKFLLGALTITLYGYCVLGFSSGYYKESETFNNNLQPQFAHIISTVFLIVTLHLVDRQTDYINRLDYLRNKQINLEQEEAKLLQKVNENLLLNILPKHVGTSIGEYIDKSLI</sequence>
<keyword evidence="9" id="KW-0460">Magnesium</keyword>
<comment type="cofactor">
    <cofactor evidence="2">
        <name>Mg(2+)</name>
        <dbReference type="ChEBI" id="CHEBI:18420"/>
    </cofactor>
</comment>